<keyword evidence="2" id="KW-0732">Signal</keyword>
<dbReference type="KEGG" id="fra:Francci3_0763"/>
<reference evidence="3 4" key="1">
    <citation type="journal article" date="2007" name="Genome Res.">
        <title>Genome characteristics of facultatively symbiotic Frankia sp. strains reflect host range and host plant biogeography.</title>
        <authorList>
            <person name="Normand P."/>
            <person name="Lapierre P."/>
            <person name="Tisa L.S."/>
            <person name="Gogarten J.P."/>
            <person name="Alloisio N."/>
            <person name="Bagnarol E."/>
            <person name="Bassi C.A."/>
            <person name="Berry A.M."/>
            <person name="Bickhart D.M."/>
            <person name="Choisne N."/>
            <person name="Couloux A."/>
            <person name="Cournoyer B."/>
            <person name="Cruveiller S."/>
            <person name="Daubin V."/>
            <person name="Demange N."/>
            <person name="Francino M.P."/>
            <person name="Goltsman E."/>
            <person name="Huang Y."/>
            <person name="Kopp O.R."/>
            <person name="Labarre L."/>
            <person name="Lapidus A."/>
            <person name="Lavire C."/>
            <person name="Marechal J."/>
            <person name="Martinez M."/>
            <person name="Mastronunzio J.E."/>
            <person name="Mullin B.C."/>
            <person name="Niemann J."/>
            <person name="Pujic P."/>
            <person name="Rawnsley T."/>
            <person name="Rouy Z."/>
            <person name="Schenowitz C."/>
            <person name="Sellstedt A."/>
            <person name="Tavares F."/>
            <person name="Tomkins J.P."/>
            <person name="Vallenet D."/>
            <person name="Valverde C."/>
            <person name="Wall L.G."/>
            <person name="Wang Y."/>
            <person name="Medigue C."/>
            <person name="Benson D.R."/>
        </authorList>
    </citation>
    <scope>NUCLEOTIDE SEQUENCE [LARGE SCALE GENOMIC DNA]</scope>
    <source>
        <strain evidence="4">DSM 45818 / CECT 9043 / CcI3</strain>
    </source>
</reference>
<accession>Q2JEZ5</accession>
<dbReference type="Proteomes" id="UP000001937">
    <property type="component" value="Chromosome"/>
</dbReference>
<dbReference type="PANTHER" id="PTHR47505:SF1">
    <property type="entry name" value="DNA UTILIZATION PROTEIN YHGH"/>
    <property type="match status" value="1"/>
</dbReference>
<feature type="signal peptide" evidence="2">
    <location>
        <begin position="1"/>
        <end position="26"/>
    </location>
</feature>
<dbReference type="InterPro" id="IPR029057">
    <property type="entry name" value="PRTase-like"/>
</dbReference>
<dbReference type="RefSeq" id="WP_011435216.1">
    <property type="nucleotide sequence ID" value="NC_007777.1"/>
</dbReference>
<comment type="similarity">
    <text evidence="1">Belongs to the ComF/GntX family.</text>
</comment>
<gene>
    <name evidence="3" type="ordered locus">Francci3_0763</name>
</gene>
<proteinExistence type="inferred from homology"/>
<dbReference type="HOGENOM" id="CLU_054549_3_1_11"/>
<dbReference type="InterPro" id="IPR051910">
    <property type="entry name" value="ComF/GntX_DNA_util-trans"/>
</dbReference>
<evidence type="ECO:0000313" key="4">
    <source>
        <dbReference type="Proteomes" id="UP000001937"/>
    </source>
</evidence>
<dbReference type="OrthoDB" id="5244859at2"/>
<dbReference type="CDD" id="cd06223">
    <property type="entry name" value="PRTases_typeI"/>
    <property type="match status" value="1"/>
</dbReference>
<dbReference type="EMBL" id="CP000249">
    <property type="protein sequence ID" value="ABD10147.1"/>
    <property type="molecule type" value="Genomic_DNA"/>
</dbReference>
<dbReference type="STRING" id="106370.Francci3_0763"/>
<protein>
    <submittedName>
        <fullName evidence="3">Amidophosphoribosyltransferases-like</fullName>
    </submittedName>
</protein>
<organism evidence="3 4">
    <name type="scientific">Frankia casuarinae (strain DSM 45818 / CECT 9043 / HFP020203 / CcI3)</name>
    <dbReference type="NCBI Taxonomy" id="106370"/>
    <lineage>
        <taxon>Bacteria</taxon>
        <taxon>Bacillati</taxon>
        <taxon>Actinomycetota</taxon>
        <taxon>Actinomycetes</taxon>
        <taxon>Frankiales</taxon>
        <taxon>Frankiaceae</taxon>
        <taxon>Frankia</taxon>
    </lineage>
</organism>
<feature type="chain" id="PRO_5041118496" evidence="2">
    <location>
        <begin position="27"/>
        <end position="278"/>
    </location>
</feature>
<dbReference type="eggNOG" id="COG1040">
    <property type="taxonomic scope" value="Bacteria"/>
</dbReference>
<name>Q2JEZ5_FRACC</name>
<sequence length="278" mass="28470">MPRATLSLLTRNLAILADLIMPLACAGCGDWGASACPACVAELRGPVFLAAAGSLATPWRRGLPPCLAAARYADRVRALLLAYKERGRRDLAGPLGGALARAVARAVSSGAVGATDVHPGRCPRGRGVVLVPVPSNRAARRRRGFDHLELLCSVAAAVLRRRGHRVGIAPVLRPVRHTADQAGLGAAARFVNLTGAFGLVGPARTARLVRAADDLSDGPPADPRIVVVDDVLTTGATAGEAVRALRAGALRASAVAVVAASGPTRGRDRLLAMTGPSG</sequence>
<keyword evidence="4" id="KW-1185">Reference proteome</keyword>
<dbReference type="SUPFAM" id="SSF53271">
    <property type="entry name" value="PRTase-like"/>
    <property type="match status" value="1"/>
</dbReference>
<evidence type="ECO:0000256" key="2">
    <source>
        <dbReference type="SAM" id="SignalP"/>
    </source>
</evidence>
<accession>A0A1X1Q3P5</accession>
<evidence type="ECO:0000256" key="1">
    <source>
        <dbReference type="ARBA" id="ARBA00008007"/>
    </source>
</evidence>
<dbReference type="AlphaFoldDB" id="Q2JEZ5"/>
<dbReference type="InterPro" id="IPR000836">
    <property type="entry name" value="PRTase_dom"/>
</dbReference>
<dbReference type="PANTHER" id="PTHR47505">
    <property type="entry name" value="DNA UTILIZATION PROTEIN YHGH"/>
    <property type="match status" value="1"/>
</dbReference>
<dbReference type="Gene3D" id="3.40.50.2020">
    <property type="match status" value="1"/>
</dbReference>
<evidence type="ECO:0000313" key="3">
    <source>
        <dbReference type="EMBL" id="ABD10147.1"/>
    </source>
</evidence>